<organism evidence="1 2">
    <name type="scientific">Agrobacterium leguminum</name>
    <dbReference type="NCBI Taxonomy" id="2792015"/>
    <lineage>
        <taxon>Bacteria</taxon>
        <taxon>Pseudomonadati</taxon>
        <taxon>Pseudomonadota</taxon>
        <taxon>Alphaproteobacteria</taxon>
        <taxon>Hyphomicrobiales</taxon>
        <taxon>Rhizobiaceae</taxon>
        <taxon>Rhizobium/Agrobacterium group</taxon>
        <taxon>Agrobacterium</taxon>
    </lineage>
</organism>
<dbReference type="AlphaFoldDB" id="A0A9X3HKN3"/>
<accession>A0A9X3HKN3</accession>
<dbReference type="Proteomes" id="UP001151309">
    <property type="component" value="Unassembled WGS sequence"/>
</dbReference>
<name>A0A9X3HKN3_9HYPH</name>
<proteinExistence type="predicted"/>
<sequence>MEQERLREVWRQKKIPVVIRRAEKGQKLRVRLPFADNNRQWLNTVGKSTVTWNVSKSYWELPKNWFNDFVNQALERYSKLYVIQPYREQEKCARKCMEATGHECNCSCMGRNHGAGVTGSWFEVSETFATRWGEKEIACRLMVSKAKSPLELFLQDII</sequence>
<comment type="caution">
    <text evidence="1">The sequence shown here is derived from an EMBL/GenBank/DDBJ whole genome shotgun (WGS) entry which is preliminary data.</text>
</comment>
<evidence type="ECO:0000313" key="1">
    <source>
        <dbReference type="EMBL" id="MCZ7907764.1"/>
    </source>
</evidence>
<dbReference type="EMBL" id="JAPZLT010000001">
    <property type="protein sequence ID" value="MCZ7907764.1"/>
    <property type="molecule type" value="Genomic_DNA"/>
</dbReference>
<keyword evidence="2" id="KW-1185">Reference proteome</keyword>
<reference evidence="1" key="1">
    <citation type="submission" date="2022-12" db="EMBL/GenBank/DDBJ databases">
        <title>Draft genome sequences of 22 rhizogenic Agrobacterium biovar 1 strains, the causative agent of hairy root disease.</title>
        <authorList>
            <person name="Kim N."/>
            <person name="Vargas P."/>
            <person name="Rediers H."/>
        </authorList>
    </citation>
    <scope>NUCLEOTIDE SEQUENCE</scope>
    <source>
        <strain evidence="1">ST07.17.026</strain>
    </source>
</reference>
<dbReference type="RefSeq" id="WP_269830339.1">
    <property type="nucleotide sequence ID" value="NZ_JAPZLT010000001.1"/>
</dbReference>
<protein>
    <submittedName>
        <fullName evidence="1">Uncharacterized protein</fullName>
    </submittedName>
</protein>
<gene>
    <name evidence="1" type="ORF">O9X94_00460</name>
</gene>
<evidence type="ECO:0000313" key="2">
    <source>
        <dbReference type="Proteomes" id="UP001151309"/>
    </source>
</evidence>